<evidence type="ECO:0000256" key="1">
    <source>
        <dbReference type="SAM" id="Phobius"/>
    </source>
</evidence>
<feature type="transmembrane region" description="Helical" evidence="1">
    <location>
        <begin position="124"/>
        <end position="147"/>
    </location>
</feature>
<feature type="transmembrane region" description="Helical" evidence="1">
    <location>
        <begin position="65"/>
        <end position="85"/>
    </location>
</feature>
<feature type="transmembrane region" description="Helical" evidence="1">
    <location>
        <begin position="91"/>
        <end position="112"/>
    </location>
</feature>
<organism evidence="2 3">
    <name type="scientific">Solitalea longa</name>
    <dbReference type="NCBI Taxonomy" id="2079460"/>
    <lineage>
        <taxon>Bacteria</taxon>
        <taxon>Pseudomonadati</taxon>
        <taxon>Bacteroidota</taxon>
        <taxon>Sphingobacteriia</taxon>
        <taxon>Sphingobacteriales</taxon>
        <taxon>Sphingobacteriaceae</taxon>
        <taxon>Solitalea</taxon>
    </lineage>
</organism>
<name>A0A2S5A6P7_9SPHI</name>
<keyword evidence="1" id="KW-0812">Transmembrane</keyword>
<dbReference type="AlphaFoldDB" id="A0A2S5A6P7"/>
<evidence type="ECO:0000313" key="3">
    <source>
        <dbReference type="Proteomes" id="UP000236893"/>
    </source>
</evidence>
<comment type="caution">
    <text evidence="2">The sequence shown here is derived from an EMBL/GenBank/DDBJ whole genome shotgun (WGS) entry which is preliminary data.</text>
</comment>
<accession>A0A2S5A6P7</accession>
<keyword evidence="1" id="KW-1133">Transmembrane helix</keyword>
<keyword evidence="1" id="KW-0472">Membrane</keyword>
<dbReference type="OrthoDB" id="118637at2"/>
<dbReference type="EMBL" id="PQVF01000003">
    <property type="protein sequence ID" value="POY37967.1"/>
    <property type="molecule type" value="Genomic_DNA"/>
</dbReference>
<sequence>MKNSRLKTLLIGLTAGVAYAFLSMLLVTHYHENVSIAYIFMLPIILGAIPVLFSTKEQLKAYKSYLLLPWIITFTFFVLSFVTGFEGMICLVIIVAPFLLLGTLGAFVLRLLKLREEGNGTKLYVSLLFPLIILGIEVKLPVVSFNIRCNTKKTEL</sequence>
<feature type="transmembrane region" description="Helical" evidence="1">
    <location>
        <begin position="9"/>
        <end position="30"/>
    </location>
</feature>
<evidence type="ECO:0000313" key="2">
    <source>
        <dbReference type="EMBL" id="POY37967.1"/>
    </source>
</evidence>
<proteinExistence type="predicted"/>
<dbReference type="Proteomes" id="UP000236893">
    <property type="component" value="Unassembled WGS sequence"/>
</dbReference>
<gene>
    <name evidence="2" type="ORF">C3K47_05435</name>
</gene>
<protein>
    <submittedName>
        <fullName evidence="2">Uncharacterized protein</fullName>
    </submittedName>
</protein>
<reference evidence="2 3" key="1">
    <citation type="submission" date="2018-01" db="EMBL/GenBank/DDBJ databases">
        <authorList>
            <person name="Gaut B.S."/>
            <person name="Morton B.R."/>
            <person name="Clegg M.T."/>
            <person name="Duvall M.R."/>
        </authorList>
    </citation>
    <scope>NUCLEOTIDE SEQUENCE [LARGE SCALE GENOMIC DNA]</scope>
    <source>
        <strain evidence="2 3">HR-AV</strain>
    </source>
</reference>
<dbReference type="RefSeq" id="WP_103788098.1">
    <property type="nucleotide sequence ID" value="NZ_PQVF01000003.1"/>
</dbReference>
<feature type="transmembrane region" description="Helical" evidence="1">
    <location>
        <begin position="36"/>
        <end position="53"/>
    </location>
</feature>
<keyword evidence="3" id="KW-1185">Reference proteome</keyword>